<dbReference type="AlphaFoldDB" id="A0A2P5YSG7"/>
<proteinExistence type="predicted"/>
<evidence type="ECO:0000313" key="1">
    <source>
        <dbReference type="EMBL" id="PPS18538.1"/>
    </source>
</evidence>
<sequence length="121" mass="13514">MKAKDLLKIDGRSWDRYLLDGLPAPYDVSRILQVPVALVGALADCRIWHYSSDGQYSVKSACALAFNRRARNARLLQSGIWASLSLVVNLRIWTMFSSAVRVLYTIGMAAGWIHCSVCYCS</sequence>
<reference evidence="1 2" key="1">
    <citation type="submission" date="2015-01" db="EMBL/GenBank/DDBJ databases">
        <title>Genome of allotetraploid Gossypium barbadense reveals genomic plasticity and fiber elongation in cotton evolution.</title>
        <authorList>
            <person name="Chen X."/>
            <person name="Liu X."/>
            <person name="Zhao B."/>
            <person name="Zheng H."/>
            <person name="Hu Y."/>
            <person name="Lu G."/>
            <person name="Yang C."/>
            <person name="Chen J."/>
            <person name="Shan C."/>
            <person name="Zhang L."/>
            <person name="Zhou Y."/>
            <person name="Wang L."/>
            <person name="Guo W."/>
            <person name="Bai Y."/>
            <person name="Ruan J."/>
            <person name="Shangguan X."/>
            <person name="Mao Y."/>
            <person name="Jiang J."/>
            <person name="Zhu Y."/>
            <person name="Lei J."/>
            <person name="Kang H."/>
            <person name="Chen S."/>
            <person name="He X."/>
            <person name="Wang R."/>
            <person name="Wang Y."/>
            <person name="Chen J."/>
            <person name="Wang L."/>
            <person name="Yu S."/>
            <person name="Wang B."/>
            <person name="Wei J."/>
            <person name="Song S."/>
            <person name="Lu X."/>
            <person name="Gao Z."/>
            <person name="Gu W."/>
            <person name="Deng X."/>
            <person name="Ma D."/>
            <person name="Wang S."/>
            <person name="Liang W."/>
            <person name="Fang L."/>
            <person name="Cai C."/>
            <person name="Zhu X."/>
            <person name="Zhou B."/>
            <person name="Zhang Y."/>
            <person name="Chen Z."/>
            <person name="Xu S."/>
            <person name="Zhu R."/>
            <person name="Wang S."/>
            <person name="Zhang T."/>
            <person name="Zhao G."/>
        </authorList>
    </citation>
    <scope>NUCLEOTIDE SEQUENCE [LARGE SCALE GENOMIC DNA]</scope>
    <source>
        <strain evidence="2">cv. Xinhai21</strain>
        <tissue evidence="1">Leaf</tissue>
    </source>
</reference>
<accession>A0A2P5YSG7</accession>
<organism evidence="1 2">
    <name type="scientific">Gossypium barbadense</name>
    <name type="common">Sea Island cotton</name>
    <name type="synonym">Hibiscus barbadensis</name>
    <dbReference type="NCBI Taxonomy" id="3634"/>
    <lineage>
        <taxon>Eukaryota</taxon>
        <taxon>Viridiplantae</taxon>
        <taxon>Streptophyta</taxon>
        <taxon>Embryophyta</taxon>
        <taxon>Tracheophyta</taxon>
        <taxon>Spermatophyta</taxon>
        <taxon>Magnoliopsida</taxon>
        <taxon>eudicotyledons</taxon>
        <taxon>Gunneridae</taxon>
        <taxon>Pentapetalae</taxon>
        <taxon>rosids</taxon>
        <taxon>malvids</taxon>
        <taxon>Malvales</taxon>
        <taxon>Malvaceae</taxon>
        <taxon>Malvoideae</taxon>
        <taxon>Gossypium</taxon>
    </lineage>
</organism>
<name>A0A2P5YSG7_GOSBA</name>
<gene>
    <name evidence="1" type="ORF">GOBAR_AA02066</name>
</gene>
<protein>
    <submittedName>
        <fullName evidence="1">Uncharacterized protein</fullName>
    </submittedName>
</protein>
<dbReference type="Proteomes" id="UP000239757">
    <property type="component" value="Unassembled WGS sequence"/>
</dbReference>
<dbReference type="EMBL" id="KZ662827">
    <property type="protein sequence ID" value="PPS18538.1"/>
    <property type="molecule type" value="Genomic_DNA"/>
</dbReference>
<evidence type="ECO:0000313" key="2">
    <source>
        <dbReference type="Proteomes" id="UP000239757"/>
    </source>
</evidence>
<dbReference type="OrthoDB" id="913615at2759"/>